<dbReference type="PROSITE" id="PS01063">
    <property type="entry name" value="SIGMA70_ECF"/>
    <property type="match status" value="1"/>
</dbReference>
<dbReference type="InterPro" id="IPR000182">
    <property type="entry name" value="GNAT_dom"/>
</dbReference>
<evidence type="ECO:0000256" key="7">
    <source>
        <dbReference type="RuleBase" id="RU000716"/>
    </source>
</evidence>
<dbReference type="InterPro" id="IPR016181">
    <property type="entry name" value="Acyl_CoA_acyltransferase"/>
</dbReference>
<keyword evidence="6 7" id="KW-0804">Transcription</keyword>
<dbReference type="InterPro" id="IPR000838">
    <property type="entry name" value="RNA_pol_sigma70_ECF_CS"/>
</dbReference>
<dbReference type="InterPro" id="IPR032710">
    <property type="entry name" value="NTF2-like_dom_sf"/>
</dbReference>
<dbReference type="InterPro" id="IPR014284">
    <property type="entry name" value="RNA_pol_sigma-70_dom"/>
</dbReference>
<dbReference type="Gene3D" id="3.40.630.30">
    <property type="match status" value="1"/>
</dbReference>
<dbReference type="Pfam" id="PF04542">
    <property type="entry name" value="Sigma70_r2"/>
    <property type="match status" value="1"/>
</dbReference>
<dbReference type="RefSeq" id="WP_192769697.1">
    <property type="nucleotide sequence ID" value="NZ_JADBEB010000001.1"/>
</dbReference>
<sequence>MTVRLRTANDLDMPAVGALHHRSRVSAYAGLVAPEALTFGSEEALGEWWAERRRWEADTHRLTVAVAESGIVGFSYLGPSEDEGVTELYAIHVLPAQVGTGVGRALMGDALPHLGPRAVLWVLEGNKRARRFYEKAGWSADGVTRDAPMGDELTHQLRYARTAAPVSDFAERAERHRGELRVHCYRMLGSFDEAEDLVQEVFLRAWRGRDGFEGRSSLRAWLYRIATNACLDFLDGRSRRTLPDQADSPAGPWLQPFPDRLWEPVAPSADDPEAAVVAKETLELAFLAAIQHLPPRQRAATILCDVLGWPVRQTAEALDGSVASVNSALQRARATLRTHLPSGRSDWAPSAPPTDEDRRILRRYMSAVERGDLTEVAELLARDVRATMPPYPEWFADRDGVLAALSASWDAGSPDYIGTLRMVPASANGQLAAATYRCPPGGHAYEPFGIGVLRVSDGRITEIVAFHEPALFPSFNLPPTLDR</sequence>
<dbReference type="InterPro" id="IPR007627">
    <property type="entry name" value="RNA_pol_sigma70_r2"/>
</dbReference>
<dbReference type="GO" id="GO:0006352">
    <property type="term" value="P:DNA-templated transcription initiation"/>
    <property type="evidence" value="ECO:0007669"/>
    <property type="project" value="InterPro"/>
</dbReference>
<keyword evidence="5 7" id="KW-0238">DNA-binding</keyword>
<evidence type="ECO:0000313" key="9">
    <source>
        <dbReference type="EMBL" id="MBE1490400.1"/>
    </source>
</evidence>
<comment type="subunit">
    <text evidence="2">Interacts transiently with the RNA polymerase catalytic core formed by RpoA, RpoB, RpoC and RpoZ (2 alpha, 1 beta, 1 beta' and 1 omega subunit) to form the RNA polymerase holoenzyme that can initiate transcription.</text>
</comment>
<evidence type="ECO:0000256" key="5">
    <source>
        <dbReference type="ARBA" id="ARBA00023125"/>
    </source>
</evidence>
<feature type="domain" description="N-acetyltransferase" evidence="8">
    <location>
        <begin position="3"/>
        <end position="164"/>
    </location>
</feature>
<dbReference type="EMBL" id="JADBEB010000001">
    <property type="protein sequence ID" value="MBE1490400.1"/>
    <property type="molecule type" value="Genomic_DNA"/>
</dbReference>
<dbReference type="Proteomes" id="UP000649753">
    <property type="component" value="Unassembled WGS sequence"/>
</dbReference>
<evidence type="ECO:0000256" key="1">
    <source>
        <dbReference type="ARBA" id="ARBA00010641"/>
    </source>
</evidence>
<evidence type="ECO:0000256" key="2">
    <source>
        <dbReference type="ARBA" id="ARBA00011344"/>
    </source>
</evidence>
<dbReference type="GO" id="GO:0003677">
    <property type="term" value="F:DNA binding"/>
    <property type="evidence" value="ECO:0007669"/>
    <property type="project" value="UniProtKB-KW"/>
</dbReference>
<keyword evidence="10" id="KW-1185">Reference proteome</keyword>
<gene>
    <name evidence="9" type="ORF">H4W31_006038</name>
</gene>
<dbReference type="NCBIfam" id="TIGR02960">
    <property type="entry name" value="SigX5"/>
    <property type="match status" value="1"/>
</dbReference>
<dbReference type="GO" id="GO:0006950">
    <property type="term" value="P:response to stress"/>
    <property type="evidence" value="ECO:0007669"/>
    <property type="project" value="UniProtKB-ARBA"/>
</dbReference>
<dbReference type="PANTHER" id="PTHR43133:SF65">
    <property type="entry name" value="ECF RNA POLYMERASE SIGMA FACTOR SIGG"/>
    <property type="match status" value="1"/>
</dbReference>
<keyword evidence="4 7" id="KW-0731">Sigma factor</keyword>
<dbReference type="InterPro" id="IPR039425">
    <property type="entry name" value="RNA_pol_sigma-70-like"/>
</dbReference>
<dbReference type="Gene3D" id="1.10.1740.10">
    <property type="match status" value="1"/>
</dbReference>
<comment type="similarity">
    <text evidence="1 7">Belongs to the sigma-70 factor family. ECF subfamily.</text>
</comment>
<dbReference type="SUPFAM" id="SSF55729">
    <property type="entry name" value="Acyl-CoA N-acyltransferases (Nat)"/>
    <property type="match status" value="1"/>
</dbReference>
<dbReference type="Gene3D" id="3.10.450.50">
    <property type="match status" value="1"/>
</dbReference>
<dbReference type="AlphaFoldDB" id="A0A927MB87"/>
<dbReference type="PANTHER" id="PTHR43133">
    <property type="entry name" value="RNA POLYMERASE ECF-TYPE SIGMA FACTO"/>
    <property type="match status" value="1"/>
</dbReference>
<dbReference type="SUPFAM" id="SSF88946">
    <property type="entry name" value="Sigma2 domain of RNA polymerase sigma factors"/>
    <property type="match status" value="1"/>
</dbReference>
<keyword evidence="3 7" id="KW-0805">Transcription regulation</keyword>
<organism evidence="9 10">
    <name type="scientific">Plantactinospora soyae</name>
    <dbReference type="NCBI Taxonomy" id="1544732"/>
    <lineage>
        <taxon>Bacteria</taxon>
        <taxon>Bacillati</taxon>
        <taxon>Actinomycetota</taxon>
        <taxon>Actinomycetes</taxon>
        <taxon>Micromonosporales</taxon>
        <taxon>Micromonosporaceae</taxon>
        <taxon>Plantactinospora</taxon>
    </lineage>
</organism>
<dbReference type="InterPro" id="IPR036388">
    <property type="entry name" value="WH-like_DNA-bd_sf"/>
</dbReference>
<evidence type="ECO:0000256" key="3">
    <source>
        <dbReference type="ARBA" id="ARBA00023015"/>
    </source>
</evidence>
<dbReference type="GO" id="GO:0016747">
    <property type="term" value="F:acyltransferase activity, transferring groups other than amino-acyl groups"/>
    <property type="evidence" value="ECO:0007669"/>
    <property type="project" value="InterPro"/>
</dbReference>
<dbReference type="InterPro" id="IPR014305">
    <property type="entry name" value="RNA_pol_sigma-G_actinobac"/>
</dbReference>
<dbReference type="Pfam" id="PF08281">
    <property type="entry name" value="Sigma70_r4_2"/>
    <property type="match status" value="1"/>
</dbReference>
<dbReference type="InterPro" id="IPR037401">
    <property type="entry name" value="SnoaL-like"/>
</dbReference>
<dbReference type="SUPFAM" id="SSF88659">
    <property type="entry name" value="Sigma3 and sigma4 domains of RNA polymerase sigma factors"/>
    <property type="match status" value="1"/>
</dbReference>
<dbReference type="InterPro" id="IPR013324">
    <property type="entry name" value="RNA_pol_sigma_r3/r4-like"/>
</dbReference>
<dbReference type="NCBIfam" id="TIGR02937">
    <property type="entry name" value="sigma70-ECF"/>
    <property type="match status" value="1"/>
</dbReference>
<evidence type="ECO:0000256" key="4">
    <source>
        <dbReference type="ARBA" id="ARBA00023082"/>
    </source>
</evidence>
<name>A0A927MB87_9ACTN</name>
<dbReference type="NCBIfam" id="NF006089">
    <property type="entry name" value="PRK08241.1"/>
    <property type="match status" value="1"/>
</dbReference>
<dbReference type="SUPFAM" id="SSF54427">
    <property type="entry name" value="NTF2-like"/>
    <property type="match status" value="1"/>
</dbReference>
<dbReference type="Pfam" id="PF12680">
    <property type="entry name" value="SnoaL_2"/>
    <property type="match status" value="1"/>
</dbReference>
<evidence type="ECO:0000313" key="10">
    <source>
        <dbReference type="Proteomes" id="UP000649753"/>
    </source>
</evidence>
<evidence type="ECO:0000256" key="6">
    <source>
        <dbReference type="ARBA" id="ARBA00023163"/>
    </source>
</evidence>
<dbReference type="Pfam" id="PF00583">
    <property type="entry name" value="Acetyltransf_1"/>
    <property type="match status" value="1"/>
</dbReference>
<dbReference type="InterPro" id="IPR013325">
    <property type="entry name" value="RNA_pol_sigma_r2"/>
</dbReference>
<dbReference type="InterPro" id="IPR013249">
    <property type="entry name" value="RNA_pol_sigma70_r4_t2"/>
</dbReference>
<proteinExistence type="inferred from homology"/>
<reference evidence="9" key="1">
    <citation type="submission" date="2020-10" db="EMBL/GenBank/DDBJ databases">
        <title>Sequencing the genomes of 1000 actinobacteria strains.</title>
        <authorList>
            <person name="Klenk H.-P."/>
        </authorList>
    </citation>
    <scope>NUCLEOTIDE SEQUENCE</scope>
    <source>
        <strain evidence="9">DSM 46832</strain>
    </source>
</reference>
<dbReference type="PROSITE" id="PS51186">
    <property type="entry name" value="GNAT"/>
    <property type="match status" value="1"/>
</dbReference>
<comment type="caution">
    <text evidence="9">The sequence shown here is derived from an EMBL/GenBank/DDBJ whole genome shotgun (WGS) entry which is preliminary data.</text>
</comment>
<protein>
    <recommendedName>
        <fullName evidence="7">RNA polymerase sigma factor</fullName>
    </recommendedName>
</protein>
<dbReference type="GO" id="GO:0016987">
    <property type="term" value="F:sigma factor activity"/>
    <property type="evidence" value="ECO:0007669"/>
    <property type="project" value="UniProtKB-KW"/>
</dbReference>
<accession>A0A927MB87</accession>
<dbReference type="Gene3D" id="1.10.10.10">
    <property type="entry name" value="Winged helix-like DNA-binding domain superfamily/Winged helix DNA-binding domain"/>
    <property type="match status" value="1"/>
</dbReference>
<evidence type="ECO:0000259" key="8">
    <source>
        <dbReference type="PROSITE" id="PS51186"/>
    </source>
</evidence>